<protein>
    <submittedName>
        <fullName evidence="1">Uncharacterized protein</fullName>
    </submittedName>
</protein>
<name>A0A0K2U1P4_LEPSM</name>
<sequence>MDPEFVLTLLILVFQKIQFGIKFWELQRKTFLEPNSIPTCHLQKDYVSPKKLGITELPIEERKKLFWHLWILSFCRMRYRSLNISIKKLSWIFQKKYLLMIPASNVALYSLNQYIYQKMIASRITIERRK</sequence>
<evidence type="ECO:0000313" key="1">
    <source>
        <dbReference type="EMBL" id="CDW32005.1"/>
    </source>
</evidence>
<dbReference type="EMBL" id="HACA01014644">
    <property type="protein sequence ID" value="CDW32005.1"/>
    <property type="molecule type" value="Transcribed_RNA"/>
</dbReference>
<dbReference type="AlphaFoldDB" id="A0A0K2U1P4"/>
<reference evidence="1" key="1">
    <citation type="submission" date="2014-05" db="EMBL/GenBank/DDBJ databases">
        <authorList>
            <person name="Chronopoulou M."/>
        </authorList>
    </citation>
    <scope>NUCLEOTIDE SEQUENCE</scope>
    <source>
        <tissue evidence="1">Whole organism</tissue>
    </source>
</reference>
<organism evidence="1">
    <name type="scientific">Lepeophtheirus salmonis</name>
    <name type="common">Salmon louse</name>
    <name type="synonym">Caligus salmonis</name>
    <dbReference type="NCBI Taxonomy" id="72036"/>
    <lineage>
        <taxon>Eukaryota</taxon>
        <taxon>Metazoa</taxon>
        <taxon>Ecdysozoa</taxon>
        <taxon>Arthropoda</taxon>
        <taxon>Crustacea</taxon>
        <taxon>Multicrustacea</taxon>
        <taxon>Hexanauplia</taxon>
        <taxon>Copepoda</taxon>
        <taxon>Siphonostomatoida</taxon>
        <taxon>Caligidae</taxon>
        <taxon>Lepeophtheirus</taxon>
    </lineage>
</organism>
<proteinExistence type="predicted"/>
<accession>A0A0K2U1P4</accession>